<feature type="transmembrane region" description="Helical" evidence="7">
    <location>
        <begin position="2640"/>
        <end position="2663"/>
    </location>
</feature>
<dbReference type="InterPro" id="IPR001828">
    <property type="entry name" value="ANF_lig-bd_rcpt"/>
</dbReference>
<evidence type="ECO:0000259" key="9">
    <source>
        <dbReference type="PROSITE" id="PS50259"/>
    </source>
</evidence>
<feature type="transmembrane region" description="Helical" evidence="7">
    <location>
        <begin position="2752"/>
        <end position="2770"/>
    </location>
</feature>
<evidence type="ECO:0000256" key="5">
    <source>
        <dbReference type="ARBA" id="ARBA00023170"/>
    </source>
</evidence>
<feature type="transmembrane region" description="Helical" evidence="7">
    <location>
        <begin position="2531"/>
        <end position="2554"/>
    </location>
</feature>
<evidence type="ECO:0000256" key="3">
    <source>
        <dbReference type="ARBA" id="ARBA00022989"/>
    </source>
</evidence>
<dbReference type="Gene3D" id="3.40.50.2300">
    <property type="match status" value="10"/>
</dbReference>
<keyword evidence="3 7" id="KW-1133">Transmembrane helix</keyword>
<dbReference type="SUPFAM" id="SSF53822">
    <property type="entry name" value="Periplasmic binding protein-like I"/>
    <property type="match status" value="5"/>
</dbReference>
<accession>A0ABY7E2E2</accession>
<dbReference type="InterPro" id="IPR000337">
    <property type="entry name" value="GPCR_3"/>
</dbReference>
<keyword evidence="2 7" id="KW-0812">Transmembrane</keyword>
<dbReference type="Pfam" id="PF01094">
    <property type="entry name" value="ANF_receptor"/>
    <property type="match status" value="5"/>
</dbReference>
<dbReference type="CDD" id="cd13953">
    <property type="entry name" value="7tm_classC_mGluR-like"/>
    <property type="match status" value="1"/>
</dbReference>
<feature type="transmembrane region" description="Helical" evidence="7">
    <location>
        <begin position="2599"/>
        <end position="2620"/>
    </location>
</feature>
<evidence type="ECO:0000256" key="8">
    <source>
        <dbReference type="SAM" id="SignalP"/>
    </source>
</evidence>
<evidence type="ECO:0000256" key="1">
    <source>
        <dbReference type="ARBA" id="ARBA00004141"/>
    </source>
</evidence>
<comment type="subcellular location">
    <subcellularLocation>
        <location evidence="1">Membrane</location>
        <topology evidence="1">Multi-pass membrane protein</topology>
    </subcellularLocation>
</comment>
<evidence type="ECO:0000256" key="6">
    <source>
        <dbReference type="ARBA" id="ARBA00023180"/>
    </source>
</evidence>
<evidence type="ECO:0000256" key="7">
    <source>
        <dbReference type="SAM" id="Phobius"/>
    </source>
</evidence>
<evidence type="ECO:0000256" key="4">
    <source>
        <dbReference type="ARBA" id="ARBA00023136"/>
    </source>
</evidence>
<feature type="transmembrane region" description="Helical" evidence="7">
    <location>
        <begin position="2566"/>
        <end position="2587"/>
    </location>
</feature>
<evidence type="ECO:0000256" key="2">
    <source>
        <dbReference type="ARBA" id="ARBA00022692"/>
    </source>
</evidence>
<reference evidence="10" key="1">
    <citation type="submission" date="2022-11" db="EMBL/GenBank/DDBJ databases">
        <title>Centuries of genome instability and evolution in soft-shell clam transmissible cancer (bioRxiv).</title>
        <authorList>
            <person name="Hart S.F.M."/>
            <person name="Yonemitsu M.A."/>
            <person name="Giersch R.M."/>
            <person name="Beal B.F."/>
            <person name="Arriagada G."/>
            <person name="Davis B.W."/>
            <person name="Ostrander E.A."/>
            <person name="Goff S.P."/>
            <person name="Metzger M.J."/>
        </authorList>
    </citation>
    <scope>NUCLEOTIDE SEQUENCE</scope>
    <source>
        <strain evidence="10">MELC-2E11</strain>
        <tissue evidence="10">Siphon/mantle</tissue>
    </source>
</reference>
<dbReference type="Pfam" id="PF00003">
    <property type="entry name" value="7tm_3"/>
    <property type="match status" value="1"/>
</dbReference>
<keyword evidence="8" id="KW-0732">Signal</keyword>
<evidence type="ECO:0000313" key="11">
    <source>
        <dbReference type="Proteomes" id="UP001164746"/>
    </source>
</evidence>
<dbReference type="InterPro" id="IPR017978">
    <property type="entry name" value="GPCR_3_C"/>
</dbReference>
<dbReference type="InterPro" id="IPR028082">
    <property type="entry name" value="Peripla_BP_I"/>
</dbReference>
<feature type="signal peptide" evidence="8">
    <location>
        <begin position="1"/>
        <end position="21"/>
    </location>
</feature>
<organism evidence="10 11">
    <name type="scientific">Mya arenaria</name>
    <name type="common">Soft-shell clam</name>
    <dbReference type="NCBI Taxonomy" id="6604"/>
    <lineage>
        <taxon>Eukaryota</taxon>
        <taxon>Metazoa</taxon>
        <taxon>Spiralia</taxon>
        <taxon>Lophotrochozoa</taxon>
        <taxon>Mollusca</taxon>
        <taxon>Bivalvia</taxon>
        <taxon>Autobranchia</taxon>
        <taxon>Heteroconchia</taxon>
        <taxon>Euheterodonta</taxon>
        <taxon>Imparidentia</taxon>
        <taxon>Neoheterodontei</taxon>
        <taxon>Myida</taxon>
        <taxon>Myoidea</taxon>
        <taxon>Myidae</taxon>
        <taxon>Mya</taxon>
    </lineage>
</organism>
<proteinExistence type="predicted"/>
<sequence length="2837" mass="318245">MGVWICPCLLALVVVFVHTDGQTLMNHQTCDLMQGHQTIIQPDADAFISGFFAMHNAGENGVGCGGIRTSGMVANDYCSNPSMAVTMAEAQFPQFGASEYECQKNTNKLMLGLMGASSSGDTKELEKFAEYHDLALVSYYATAPELSDTEMFPNLMRTIPPDGPLTKTITDFLGQLNWEYVAVVYTDNSYGRGAYNAIRPHLAKAGICLTAALGADPLDDSDATIDDVLRKLMQTNTTGVIYLGNGLLIDALFKRGALYEGAGKLQWVVTDSVSLSDKFPGQTYPRGLISVVPSSRTIIEFEDHWVRIDHTTSSTENPWFQDQYMAQYKCRIPGRNSVYTTDCPILTEIQRRTDFVQDQFVEPAVHAVFTYARALKQAHSDLCGVRGMCDALLQLSAGDFHLNYMRQMDFIYGKKERVESLASYSLVPYNAPARVKYEGNDITNPAFEVFNFNDYPSGTSYKFTSIGTYINQLLEIVNTRLRFYDEPRTMVLPYIPTSQCPSQPCNPCLGAIIDPKYVYIPGDVVITSAFSVHARGPQPLSCGDFLGSIMDMGIQSMEAFIYAIHLVNTEVAPGRGWLKGVKLGGLGFDDCQNAILSNQLITDVHHYSRAIRDENGQNLLDPRKVEAFLGPWMSWDMSELMKTLKRPVIGVQTLSTEFNDFEKYPYFVRATHDIEYIARTFINVVKRNGWKYIQAVIHSGPNGEESGRILKKVAAEEGICVVATHEINGMSDNGAEVVELLRRRMDVQPVAVFLESNGFHVLAKGLKETDSRGEFQFITSTGNSLRLVKGYEEYLTGLISFELWNGPSMTGLVDSLKTVDVQTYTTNPWMREWYENFYDCSFNPIPGQTVCGAQNMFADANFELNSDIIAVVYGVIATAQGLHETLKHYCGDNYEGVCGNFMNARDKGESLVQNIITKTRYVVNTGAANNVYDFNSQRMGNIPYKYFNFQRATALNSYYYTEVGEYRPREDSLYLENLILINSLPSGQIRSSCPGICMECLYLFGYQKFMYVDGDIIIPGIFDVHYRGDSPYSCDDIRVENGFQYTEAFRFALDRINSGMADVKLNGVKLGGLGFDGCTDHIRASAIVTGMYSGAYPIPNTDLASTEVTTEDLMAWLSYDSKTTVNVATILQRHGIPAVSPGATSPLLDNKKMFNTFFRTIPSASVVAEAIAKLSNLLGFKYVVTVNAPEDGNREAVRVFRELAKTEGICIGASYEFKTDGSEAQIFRYLTESTTRVVVVFASPDEYIEGLLREKDRVGNTDIIFITSQPWTTPAKKIKPSGDSPIISTISFNMDGNIDLNDFLLFLESESLSLMDHPNPWFREYFESVMQCNLAGTYKYTRQCQASNVVPLDTDRIRQDMSVLPTINAVYAIAEGIHRTLQTKCGVNYTGVCSEFISDETVFDQIMANMDILSFRDIMDMMFRFVEREADRSLTFYQVQSNGNENRVGTYTGQLNIPLEETLKGQYENVQATCVGECSQCKDDSSGIEKFMFIAGEVTIAALFDVHKMGNTPYTCGEINDMHGFQLMEAFNWAMNYVNTKQGMFSNRLRGIKLGSLVFDTCSSAVRAGNLVANYHARNFEIETTEYRIDPSLIDLYIGPMTSESTVRVADVLKELGIPQIGYGASTLELTNQRKYGYFIRTVPADDKQARTLISLLKKYELENVQLISQNSSNGEYAREEFLRLAPINKICVSAQFVIGQAGKVDANEALDVLKKLNDKPQAKAVVVIMDDPSTMLLEANNLNQIIDGGFFFITTDQMGFGMRGYENLEGIDRLVSNRRLITLEVESADYPEVDAYLEDKTPANYMANPWFREYFEYIHNCSFGDPTLASPLACNQYTMGYPRAEKFIQDPYALYVINAVFSAALGIEQTVIDMCGVTYTGICNILLDHGERREMFLSNIKKVRFEDRTKQPFYYTPAGSSDRGYHIYEPQNFGLSLHAGAQSYYWEDIGSYNDTHFLKMDVEYDPPMSSSCSTGYCECVFPEYQPSRYMKKPSPNDLNIVFVSDIHKANGMGCGEIDTGSNMQNLLAFLFAIERVNANQNSKFQASLKLGGVALDTCSQPSRIGQDVYSLLSGEPICGEKDGVQVIPASSAVAYMVRNSGNSVALSSMLSPLKITSLSMSATSVELNDKLEHPYFLRTVPPDNVQAIVVSQILKTFSWDYITVVYADNTYGRSARDTLLDQAESSNPQYCFSRTISMPLDADLETAKNVIDRLNSRIGARVVVTFVTSEQVQLLLQATTEKGLNHRFIWIGSDSWANSYEITNKYEETAAGAITIQIRSEFSQSFRNFVKSVTFTDRKGIPTDWFEEFYQTMHQCRILGSVIQKTYTRICTGNELFTDDMFTQDPYVLHTIISVYQIANGLNQIEECSQSSSLNIASCLALLKDRKQTIYDSILNAQHDVLPDDLKDRSFNFKFTGEGYGDIGYNIYNFRRNLTSGQYEYIKIGSFSGDLRLDPRDYQSYSFTDRSLPSSRCQIGTTCSCEGLDNTIYSFSRQDRGYEVTDEGQYEDPITGLLVTIEDTPESADRFRDIWAIIVATLAAIGAFAALCMFIYLLVVYPVRGGTTILGYMLSFGIILMYGLVFAFIIHASEELCGLRRFALGFVYSIVYSALFVKLVDCWRTKDKEDIYMVKYNKIGNPWGLFFSACLIVLVQVMVNAEWLILEAPGMERVIYNNMLWPRCSPDDFYDEGLILSNVFNMFLMFLCIIVGLFAFGNDKNHWDCRWLTGCVVLTIPSWMVWCLVASLGEYKMRDAAVAIGLLFNATVMLMCGPMRKLWLLNRYQAQVEAEERKSQFASSQRDYNSIYGTQYDNVPQMHDNGSVRGSTVGVDDVFISLTN</sequence>
<dbReference type="InterPro" id="IPR050726">
    <property type="entry name" value="mGluR"/>
</dbReference>
<keyword evidence="4 7" id="KW-0472">Membrane</keyword>
<keyword evidence="5" id="KW-0675">Receptor</keyword>
<dbReference type="PRINTS" id="PR00248">
    <property type="entry name" value="GPCRMGR"/>
</dbReference>
<dbReference type="EMBL" id="CP111015">
    <property type="protein sequence ID" value="WAR03384.1"/>
    <property type="molecule type" value="Genomic_DNA"/>
</dbReference>
<dbReference type="PANTHER" id="PTHR24060">
    <property type="entry name" value="METABOTROPIC GLUTAMATE RECEPTOR"/>
    <property type="match status" value="1"/>
</dbReference>
<gene>
    <name evidence="10" type="ORF">MAR_009942</name>
</gene>
<feature type="chain" id="PRO_5047273391" evidence="8">
    <location>
        <begin position="22"/>
        <end position="2837"/>
    </location>
</feature>
<keyword evidence="6" id="KW-0325">Glycoprotein</keyword>
<name>A0ABY7E2E2_MYAAR</name>
<feature type="transmembrane region" description="Helical" evidence="7">
    <location>
        <begin position="2724"/>
        <end position="2746"/>
    </location>
</feature>
<evidence type="ECO:0000313" key="10">
    <source>
        <dbReference type="EMBL" id="WAR03384.1"/>
    </source>
</evidence>
<feature type="transmembrane region" description="Helical" evidence="7">
    <location>
        <begin position="2692"/>
        <end position="2712"/>
    </location>
</feature>
<dbReference type="PROSITE" id="PS50259">
    <property type="entry name" value="G_PROTEIN_RECEP_F3_4"/>
    <property type="match status" value="1"/>
</dbReference>
<keyword evidence="11" id="KW-1185">Reference proteome</keyword>
<protein>
    <submittedName>
        <fullName evidence="10">GRM3-like protein</fullName>
    </submittedName>
</protein>
<dbReference type="Proteomes" id="UP001164746">
    <property type="component" value="Chromosome 4"/>
</dbReference>
<feature type="domain" description="G-protein coupled receptors family 3 profile" evidence="9">
    <location>
        <begin position="2529"/>
        <end position="2778"/>
    </location>
</feature>